<protein>
    <submittedName>
        <fullName evidence="5">WD40 repeat-like protein</fullName>
    </submittedName>
</protein>
<keyword evidence="2" id="KW-0677">Repeat</keyword>
<dbReference type="InterPro" id="IPR036322">
    <property type="entry name" value="WD40_repeat_dom_sf"/>
</dbReference>
<dbReference type="InterPro" id="IPR015943">
    <property type="entry name" value="WD40/YVTN_repeat-like_dom_sf"/>
</dbReference>
<dbReference type="EMBL" id="BFAD01000001">
    <property type="protein sequence ID" value="GBE77655.1"/>
    <property type="molecule type" value="Genomic_DNA"/>
</dbReference>
<feature type="region of interest" description="Disordered" evidence="4">
    <location>
        <begin position="110"/>
        <end position="131"/>
    </location>
</feature>
<dbReference type="PROSITE" id="PS50294">
    <property type="entry name" value="WD_REPEATS_REGION"/>
    <property type="match status" value="2"/>
</dbReference>
<feature type="region of interest" description="Disordered" evidence="4">
    <location>
        <begin position="1"/>
        <end position="30"/>
    </location>
</feature>
<dbReference type="PROSITE" id="PS50082">
    <property type="entry name" value="WD_REPEATS_2"/>
    <property type="match status" value="2"/>
</dbReference>
<dbReference type="InParanoid" id="A0A401G666"/>
<dbReference type="SMART" id="SM00320">
    <property type="entry name" value="WD40"/>
    <property type="match status" value="5"/>
</dbReference>
<keyword evidence="1 3" id="KW-0853">WD repeat</keyword>
<dbReference type="STRING" id="139825.A0A401G666"/>
<accession>A0A401G666</accession>
<evidence type="ECO:0000256" key="3">
    <source>
        <dbReference type="PROSITE-ProRule" id="PRU00221"/>
    </source>
</evidence>
<evidence type="ECO:0000313" key="5">
    <source>
        <dbReference type="EMBL" id="GBE77655.1"/>
    </source>
</evidence>
<dbReference type="InterPro" id="IPR001680">
    <property type="entry name" value="WD40_rpt"/>
</dbReference>
<evidence type="ECO:0000313" key="6">
    <source>
        <dbReference type="Proteomes" id="UP000287166"/>
    </source>
</evidence>
<evidence type="ECO:0000256" key="4">
    <source>
        <dbReference type="SAM" id="MobiDB-lite"/>
    </source>
</evidence>
<dbReference type="Proteomes" id="UP000287166">
    <property type="component" value="Unassembled WGS sequence"/>
</dbReference>
<gene>
    <name evidence="5" type="ORF">SCP_0105360</name>
</gene>
<feature type="compositionally biased region" description="Acidic residues" evidence="4">
    <location>
        <begin position="11"/>
        <end position="30"/>
    </location>
</feature>
<dbReference type="AlphaFoldDB" id="A0A401G666"/>
<evidence type="ECO:0000256" key="2">
    <source>
        <dbReference type="ARBA" id="ARBA00022737"/>
    </source>
</evidence>
<reference evidence="5 6" key="1">
    <citation type="journal article" date="2018" name="Sci. Rep.">
        <title>Genome sequence of the cauliflower mushroom Sparassis crispa (Hanabiratake) and its association with beneficial usage.</title>
        <authorList>
            <person name="Kiyama R."/>
            <person name="Furutani Y."/>
            <person name="Kawaguchi K."/>
            <person name="Nakanishi T."/>
        </authorList>
    </citation>
    <scope>NUCLEOTIDE SEQUENCE [LARGE SCALE GENOMIC DNA]</scope>
</reference>
<dbReference type="PANTHER" id="PTHR19847:SF7">
    <property type="entry name" value="DDB1- AND CUL4-ASSOCIATED FACTOR 11"/>
    <property type="match status" value="1"/>
</dbReference>
<feature type="region of interest" description="Disordered" evidence="4">
    <location>
        <begin position="640"/>
        <end position="666"/>
    </location>
</feature>
<dbReference type="InterPro" id="IPR051859">
    <property type="entry name" value="DCAF"/>
</dbReference>
<dbReference type="GO" id="GO:0080008">
    <property type="term" value="C:Cul4-RING E3 ubiquitin ligase complex"/>
    <property type="evidence" value="ECO:0007669"/>
    <property type="project" value="TreeGrafter"/>
</dbReference>
<feature type="repeat" description="WD" evidence="3">
    <location>
        <begin position="380"/>
        <end position="414"/>
    </location>
</feature>
<dbReference type="Pfam" id="PF00400">
    <property type="entry name" value="WD40"/>
    <property type="match status" value="4"/>
</dbReference>
<organism evidence="5 6">
    <name type="scientific">Sparassis crispa</name>
    <dbReference type="NCBI Taxonomy" id="139825"/>
    <lineage>
        <taxon>Eukaryota</taxon>
        <taxon>Fungi</taxon>
        <taxon>Dikarya</taxon>
        <taxon>Basidiomycota</taxon>
        <taxon>Agaricomycotina</taxon>
        <taxon>Agaricomycetes</taxon>
        <taxon>Polyporales</taxon>
        <taxon>Sparassidaceae</taxon>
        <taxon>Sparassis</taxon>
    </lineage>
</organism>
<dbReference type="GeneID" id="38774572"/>
<proteinExistence type="predicted"/>
<dbReference type="PRINTS" id="PR00320">
    <property type="entry name" value="GPROTEINBRPT"/>
</dbReference>
<sequence length="666" mass="75198">MDHGSTWDINMEVDDDDDEGPDTYVDEDDEDDVVDELELQIERAAGELQAAETRPSGSMGQLLNALVDMQNVQAMRPNSGDTPAAAPTTRLGGHRIAVTLSDLQRLLRIGRAPQAEQDEDEDDEDDDEFNDYRTEEIWDRSRNWYDRVTKPKKEGLSLLFDGEFGRLKHQIDSRNKDNNVAKLLLNRGARTRLPPKEDLASDILPNTSGTAVAKYQANAYVGQYSSDSAFYYTCVRDFRLHVYDTTAPLMLSGPTQSARFRENRDLGHETTMNVIKTIRAHPGRWTITDSHLSPDNQRMIYASVSSTVYMTTTLDPSPVQTPIRFADTSRDRRGNVWDYDDERYGIWSCKFSADGNEVIAGGNCYIFVYDLLADKRTVKINAHNDDVNSCCWADTASGNVLISASDDTFVKVWDRRSLGTSQKPSGVLIGHTEGITYVSAKGDGRYVISNGKDQVLRLWDLRNMRSSDDFDAVVRERRNYGIPQFDYRNGSYPRPRFKAHPKDCSVMQYTGHEVLRTLIRCHFSPASTTGQQYIYSGSSDGQIHIWSLDGQVVQVLDRSKTLPMSYDPSGPEPGDIDFAHRRICVRDVSWHSEQPILMSAGWLGSGWGTREGSIIARHEWKGLSKSRGALEDYVEKQNLERTERTQRRAAKRGMPGSFSITTDEED</sequence>
<dbReference type="SUPFAM" id="SSF50978">
    <property type="entry name" value="WD40 repeat-like"/>
    <property type="match status" value="1"/>
</dbReference>
<comment type="caution">
    <text evidence="5">The sequence shown here is derived from an EMBL/GenBank/DDBJ whole genome shotgun (WGS) entry which is preliminary data.</text>
</comment>
<dbReference type="OrthoDB" id="63070at2759"/>
<name>A0A401G666_9APHY</name>
<feature type="repeat" description="WD" evidence="3">
    <location>
        <begin position="428"/>
        <end position="469"/>
    </location>
</feature>
<dbReference type="InterPro" id="IPR020472">
    <property type="entry name" value="WD40_PAC1"/>
</dbReference>
<evidence type="ECO:0000256" key="1">
    <source>
        <dbReference type="ARBA" id="ARBA00022574"/>
    </source>
</evidence>
<dbReference type="RefSeq" id="XP_027608568.1">
    <property type="nucleotide sequence ID" value="XM_027752767.1"/>
</dbReference>
<dbReference type="PANTHER" id="PTHR19847">
    <property type="entry name" value="DDB1- AND CUL4-ASSOCIATED FACTOR 11"/>
    <property type="match status" value="1"/>
</dbReference>
<feature type="compositionally biased region" description="Acidic residues" evidence="4">
    <location>
        <begin position="116"/>
        <end position="129"/>
    </location>
</feature>
<dbReference type="GO" id="GO:0043161">
    <property type="term" value="P:proteasome-mediated ubiquitin-dependent protein catabolic process"/>
    <property type="evidence" value="ECO:0007669"/>
    <property type="project" value="TreeGrafter"/>
</dbReference>
<keyword evidence="6" id="KW-1185">Reference proteome</keyword>
<dbReference type="Gene3D" id="2.130.10.10">
    <property type="entry name" value="YVTN repeat-like/Quinoprotein amine dehydrogenase"/>
    <property type="match status" value="2"/>
</dbReference>